<dbReference type="InterPro" id="IPR013785">
    <property type="entry name" value="Aldolase_TIM"/>
</dbReference>
<evidence type="ECO:0000313" key="5">
    <source>
        <dbReference type="EMBL" id="KAK1856381.1"/>
    </source>
</evidence>
<sequence>MITTCEKRININLLHNHTINFARLFTIVMADILFDNHNHDPRRQTFIIPLTYSDIALGAADIPRISHGGDIWEMRVDLLSPSREPLGTTNLPPLSYVQAQIKLLQSLSDMPILFTIRTAPQGGEFPPDAENEALALMLMAVEEQCKYIDVEIEWSLELVNAVVEKKGSSKIIASFHDWTGDIRWTSDLLREKYATADAFGDIIKLSILSADVYDCHELALFERSHSSKNPKPLLAVGMGQYGQLSRMLSPISLVTHELLPAPSAPGQLTLAEVNRGRQLMGLLPRQ</sequence>
<evidence type="ECO:0000256" key="1">
    <source>
        <dbReference type="ARBA" id="ARBA00001864"/>
    </source>
</evidence>
<dbReference type="SUPFAM" id="SSF51569">
    <property type="entry name" value="Aldolase"/>
    <property type="match status" value="1"/>
</dbReference>
<comment type="catalytic activity">
    <reaction evidence="1">
        <text>3-dehydroquinate = 3-dehydroshikimate + H2O</text>
        <dbReference type="Rhea" id="RHEA:21096"/>
        <dbReference type="ChEBI" id="CHEBI:15377"/>
        <dbReference type="ChEBI" id="CHEBI:16630"/>
        <dbReference type="ChEBI" id="CHEBI:32364"/>
        <dbReference type="EC" id="4.2.1.10"/>
    </reaction>
</comment>
<organism evidence="5 6">
    <name type="scientific">Colletotrichum chrysophilum</name>
    <dbReference type="NCBI Taxonomy" id="1836956"/>
    <lineage>
        <taxon>Eukaryota</taxon>
        <taxon>Fungi</taxon>
        <taxon>Dikarya</taxon>
        <taxon>Ascomycota</taxon>
        <taxon>Pezizomycotina</taxon>
        <taxon>Sordariomycetes</taxon>
        <taxon>Hypocreomycetidae</taxon>
        <taxon>Glomerellales</taxon>
        <taxon>Glomerellaceae</taxon>
        <taxon>Colletotrichum</taxon>
        <taxon>Colletotrichum gloeosporioides species complex</taxon>
    </lineage>
</organism>
<dbReference type="GO" id="GO:0003855">
    <property type="term" value="F:3-dehydroquinate dehydratase activity"/>
    <property type="evidence" value="ECO:0007669"/>
    <property type="project" value="UniProtKB-EC"/>
</dbReference>
<dbReference type="NCBIfam" id="TIGR01093">
    <property type="entry name" value="aroD"/>
    <property type="match status" value="1"/>
</dbReference>
<dbReference type="PANTHER" id="PTHR43699:SF1">
    <property type="entry name" value="3-DEHYDROQUINATE DEHYDRATASE"/>
    <property type="match status" value="1"/>
</dbReference>
<dbReference type="EMBL" id="JAQOWY010000009">
    <property type="protein sequence ID" value="KAK1856381.1"/>
    <property type="molecule type" value="Genomic_DNA"/>
</dbReference>
<accession>A0AAD9ETR4</accession>
<keyword evidence="3" id="KW-0456">Lyase</keyword>
<evidence type="ECO:0000256" key="4">
    <source>
        <dbReference type="ARBA" id="ARBA00023270"/>
    </source>
</evidence>
<dbReference type="InterPro" id="IPR001381">
    <property type="entry name" value="DHquinase_I"/>
</dbReference>
<evidence type="ECO:0000256" key="2">
    <source>
        <dbReference type="ARBA" id="ARBA00012060"/>
    </source>
</evidence>
<dbReference type="PANTHER" id="PTHR43699">
    <property type="entry name" value="3-DEHYDROQUINATE DEHYDRATASE"/>
    <property type="match status" value="1"/>
</dbReference>
<gene>
    <name evidence="5" type="ORF">CCHR01_00952</name>
</gene>
<dbReference type="Gene3D" id="3.20.20.70">
    <property type="entry name" value="Aldolase class I"/>
    <property type="match status" value="1"/>
</dbReference>
<comment type="caution">
    <text evidence="5">The sequence shown here is derived from an EMBL/GenBank/DDBJ whole genome shotgun (WGS) entry which is preliminary data.</text>
</comment>
<proteinExistence type="predicted"/>
<keyword evidence="4" id="KW-0704">Schiff base</keyword>
<name>A0AAD9ETR4_9PEZI</name>
<dbReference type="Proteomes" id="UP001243330">
    <property type="component" value="Unassembled WGS sequence"/>
</dbReference>
<evidence type="ECO:0000313" key="6">
    <source>
        <dbReference type="Proteomes" id="UP001243330"/>
    </source>
</evidence>
<dbReference type="EC" id="4.2.1.10" evidence="2"/>
<protein>
    <recommendedName>
        <fullName evidence="2">3-dehydroquinate dehydratase</fullName>
        <ecNumber evidence="2">4.2.1.10</ecNumber>
    </recommendedName>
</protein>
<evidence type="ECO:0000256" key="3">
    <source>
        <dbReference type="ARBA" id="ARBA00023239"/>
    </source>
</evidence>
<reference evidence="5" key="1">
    <citation type="submission" date="2023-01" db="EMBL/GenBank/DDBJ databases">
        <title>Colletotrichum chrysophilum M932 genome sequence.</title>
        <authorList>
            <person name="Baroncelli R."/>
        </authorList>
    </citation>
    <scope>NUCLEOTIDE SEQUENCE</scope>
    <source>
        <strain evidence="5">M932</strain>
    </source>
</reference>
<dbReference type="InterPro" id="IPR050146">
    <property type="entry name" value="Type-I_3-dehydroquinase"/>
</dbReference>
<dbReference type="CDD" id="cd00502">
    <property type="entry name" value="DHQase_I"/>
    <property type="match status" value="1"/>
</dbReference>
<dbReference type="AlphaFoldDB" id="A0AAD9ETR4"/>
<dbReference type="Pfam" id="PF01487">
    <property type="entry name" value="DHquinase_I"/>
    <property type="match status" value="1"/>
</dbReference>
<keyword evidence="6" id="KW-1185">Reference proteome</keyword>
<dbReference type="GO" id="GO:0046279">
    <property type="term" value="P:3,4-dihydroxybenzoate biosynthetic process"/>
    <property type="evidence" value="ECO:0007669"/>
    <property type="project" value="TreeGrafter"/>
</dbReference>